<dbReference type="InterPro" id="IPR024269">
    <property type="entry name" value="DUF3791"/>
</dbReference>
<organism evidence="1 2">
    <name type="scientific">Segatella copri</name>
    <dbReference type="NCBI Taxonomy" id="165179"/>
    <lineage>
        <taxon>Bacteria</taxon>
        <taxon>Pseudomonadati</taxon>
        <taxon>Bacteroidota</taxon>
        <taxon>Bacteroidia</taxon>
        <taxon>Bacteroidales</taxon>
        <taxon>Prevotellaceae</taxon>
        <taxon>Segatella</taxon>
    </lineage>
</organism>
<dbReference type="Proteomes" id="UP000442105">
    <property type="component" value="Unassembled WGS sequence"/>
</dbReference>
<dbReference type="Pfam" id="PF12668">
    <property type="entry name" value="DUF3791"/>
    <property type="match status" value="1"/>
</dbReference>
<dbReference type="RefSeq" id="WP_153128449.1">
    <property type="nucleotide sequence ID" value="NZ_VZCW01000200.1"/>
</dbReference>
<name>A0AA90ZLB5_9BACT</name>
<dbReference type="AlphaFoldDB" id="A0AA90ZLB5"/>
<gene>
    <name evidence="1" type="ORF">F7D95_07255</name>
</gene>
<sequence length="74" mass="8716">MEQVGYNNIHLAIMAIEKGAKMMNVPSKNMYMRLKKQGLIHNFLLPYYEELHTQSSDWVARTTVETLKNWEMAQ</sequence>
<reference evidence="2" key="1">
    <citation type="submission" date="2019-09" db="EMBL/GenBank/DDBJ databases">
        <title>Distinct polysaccharide growth profiles of human intestinal Prevotella copri isolates.</title>
        <authorList>
            <person name="Fehlner-Peach H."/>
            <person name="Magnabosco C."/>
            <person name="Raghavan V."/>
            <person name="Scher J.U."/>
            <person name="Tett A."/>
            <person name="Cox L.M."/>
            <person name="Gottsegen C."/>
            <person name="Watters A."/>
            <person name="Wiltshire- Gordon J.D."/>
            <person name="Segata N."/>
            <person name="Bonneau R."/>
            <person name="Littman D.R."/>
        </authorList>
    </citation>
    <scope>NUCLEOTIDE SEQUENCE [LARGE SCALE GENOMIC DNA]</scope>
    <source>
        <strain evidence="2">iAQ1179</strain>
    </source>
</reference>
<evidence type="ECO:0000313" key="2">
    <source>
        <dbReference type="Proteomes" id="UP000442105"/>
    </source>
</evidence>
<proteinExistence type="predicted"/>
<protein>
    <submittedName>
        <fullName evidence="1">DUF3791 domain-containing protein</fullName>
    </submittedName>
</protein>
<comment type="caution">
    <text evidence="1">The sequence shown here is derived from an EMBL/GenBank/DDBJ whole genome shotgun (WGS) entry which is preliminary data.</text>
</comment>
<dbReference type="EMBL" id="VZCW01000200">
    <property type="protein sequence ID" value="MQN12620.1"/>
    <property type="molecule type" value="Genomic_DNA"/>
</dbReference>
<accession>A0AA90ZLB5</accession>
<evidence type="ECO:0000313" key="1">
    <source>
        <dbReference type="EMBL" id="MQN12620.1"/>
    </source>
</evidence>